<evidence type="ECO:0000256" key="1">
    <source>
        <dbReference type="SAM" id="SignalP"/>
    </source>
</evidence>
<evidence type="ECO:0008006" key="4">
    <source>
        <dbReference type="Google" id="ProtNLM"/>
    </source>
</evidence>
<keyword evidence="3" id="KW-1185">Reference proteome</keyword>
<reference evidence="2 3" key="1">
    <citation type="submission" date="2024-03" db="EMBL/GenBank/DDBJ databases">
        <authorList>
            <person name="Jo J.-H."/>
        </authorList>
    </citation>
    <scope>NUCLEOTIDE SEQUENCE [LARGE SCALE GENOMIC DNA]</scope>
    <source>
        <strain evidence="2 3">AS3R-12</strain>
    </source>
</reference>
<organism evidence="2 3">
    <name type="scientific">Novosphingobium aquae</name>
    <dbReference type="NCBI Taxonomy" id="3133435"/>
    <lineage>
        <taxon>Bacteria</taxon>
        <taxon>Pseudomonadati</taxon>
        <taxon>Pseudomonadota</taxon>
        <taxon>Alphaproteobacteria</taxon>
        <taxon>Sphingomonadales</taxon>
        <taxon>Sphingomonadaceae</taxon>
        <taxon>Novosphingobium</taxon>
    </lineage>
</organism>
<protein>
    <recommendedName>
        <fullName evidence="4">Integron</fullName>
    </recommendedName>
</protein>
<comment type="caution">
    <text evidence="2">The sequence shown here is derived from an EMBL/GenBank/DDBJ whole genome shotgun (WGS) entry which is preliminary data.</text>
</comment>
<gene>
    <name evidence="2" type="ORF">WG900_06020</name>
</gene>
<evidence type="ECO:0000313" key="3">
    <source>
        <dbReference type="Proteomes" id="UP001379235"/>
    </source>
</evidence>
<accession>A0ABU8S6H3</accession>
<keyword evidence="1" id="KW-0732">Signal</keyword>
<dbReference type="RefSeq" id="WP_339965545.1">
    <property type="nucleotide sequence ID" value="NZ_JBBHJY010000002.1"/>
</dbReference>
<sequence>MRPVRSIALFALLSAPILSVPGFAKPAALPAARPVMVGGEAEFDACGGVHKVVGLKAKGDNFLSVRVAPSVRGRERDRLKMGRRVWSCDSTEEGEWIGVVYERVPGQECGVGTPIAKRRAYAGPCASGWVSGRFLELVAG</sequence>
<proteinExistence type="predicted"/>
<dbReference type="EMBL" id="JBBHJY010000002">
    <property type="protein sequence ID" value="MEJ6009472.1"/>
    <property type="molecule type" value="Genomic_DNA"/>
</dbReference>
<feature type="chain" id="PRO_5047024567" description="Integron" evidence="1">
    <location>
        <begin position="25"/>
        <end position="140"/>
    </location>
</feature>
<evidence type="ECO:0000313" key="2">
    <source>
        <dbReference type="EMBL" id="MEJ6009472.1"/>
    </source>
</evidence>
<feature type="signal peptide" evidence="1">
    <location>
        <begin position="1"/>
        <end position="24"/>
    </location>
</feature>
<dbReference type="Proteomes" id="UP001379235">
    <property type="component" value="Unassembled WGS sequence"/>
</dbReference>
<name>A0ABU8S6H3_9SPHN</name>